<evidence type="ECO:0000313" key="3">
    <source>
        <dbReference type="EMBL" id="KUI62719.1"/>
    </source>
</evidence>
<proteinExistence type="predicted"/>
<feature type="compositionally biased region" description="Acidic residues" evidence="1">
    <location>
        <begin position="841"/>
        <end position="851"/>
    </location>
</feature>
<dbReference type="Pfam" id="PF12030">
    <property type="entry name" value="DUF3517"/>
    <property type="match status" value="2"/>
</dbReference>
<keyword evidence="3" id="KW-0378">Hydrolase</keyword>
<evidence type="ECO:0000256" key="1">
    <source>
        <dbReference type="SAM" id="MobiDB-lite"/>
    </source>
</evidence>
<dbReference type="InterPro" id="IPR001394">
    <property type="entry name" value="Peptidase_C19_UCH"/>
</dbReference>
<dbReference type="PANTHER" id="PTHR24006:SF827">
    <property type="entry name" value="UBIQUITIN CARBOXYL-TERMINAL HYDROLASE 34"/>
    <property type="match status" value="1"/>
</dbReference>
<dbReference type="InterPro" id="IPR018200">
    <property type="entry name" value="USP_CS"/>
</dbReference>
<dbReference type="InterPro" id="IPR038765">
    <property type="entry name" value="Papain-like_cys_pep_sf"/>
</dbReference>
<dbReference type="STRING" id="694573.A0A194VFT4"/>
<dbReference type="AlphaFoldDB" id="A0A194VFT4"/>
<name>A0A194VFT4_CYTMA</name>
<dbReference type="SUPFAM" id="SSF54001">
    <property type="entry name" value="Cysteine proteinases"/>
    <property type="match status" value="1"/>
</dbReference>
<feature type="compositionally biased region" description="Low complexity" evidence="1">
    <location>
        <begin position="793"/>
        <end position="810"/>
    </location>
</feature>
<evidence type="ECO:0000259" key="2">
    <source>
        <dbReference type="PROSITE" id="PS50235"/>
    </source>
</evidence>
<dbReference type="GO" id="GO:0005634">
    <property type="term" value="C:nucleus"/>
    <property type="evidence" value="ECO:0007669"/>
    <property type="project" value="TreeGrafter"/>
</dbReference>
<feature type="domain" description="USP" evidence="2">
    <location>
        <begin position="1"/>
        <end position="262"/>
    </location>
</feature>
<dbReference type="InterPro" id="IPR021905">
    <property type="entry name" value="DUF3517"/>
</dbReference>
<feature type="region of interest" description="Disordered" evidence="1">
    <location>
        <begin position="787"/>
        <end position="851"/>
    </location>
</feature>
<dbReference type="GO" id="GO:0016579">
    <property type="term" value="P:protein deubiquitination"/>
    <property type="evidence" value="ECO:0007669"/>
    <property type="project" value="InterPro"/>
</dbReference>
<dbReference type="InterPro" id="IPR050164">
    <property type="entry name" value="Peptidase_C19"/>
</dbReference>
<dbReference type="Proteomes" id="UP000078576">
    <property type="component" value="Unassembled WGS sequence"/>
</dbReference>
<keyword evidence="4" id="KW-1185">Reference proteome</keyword>
<dbReference type="OrthoDB" id="420187at2759"/>
<protein>
    <submittedName>
        <fullName evidence="3">Ubiquitin carboxyl-terminal hydrolase 34</fullName>
    </submittedName>
</protein>
<gene>
    <name evidence="3" type="ORF">VP1G_11434</name>
</gene>
<dbReference type="Pfam" id="PF00443">
    <property type="entry name" value="UCH"/>
    <property type="match status" value="1"/>
</dbReference>
<dbReference type="Gene3D" id="3.90.70.10">
    <property type="entry name" value="Cysteine proteinases"/>
    <property type="match status" value="1"/>
</dbReference>
<evidence type="ECO:0000313" key="4">
    <source>
        <dbReference type="Proteomes" id="UP000078576"/>
    </source>
</evidence>
<organism evidence="3 4">
    <name type="scientific">Cytospora mali</name>
    <name type="common">Apple Valsa canker fungus</name>
    <name type="synonym">Valsa mali</name>
    <dbReference type="NCBI Taxonomy" id="578113"/>
    <lineage>
        <taxon>Eukaryota</taxon>
        <taxon>Fungi</taxon>
        <taxon>Dikarya</taxon>
        <taxon>Ascomycota</taxon>
        <taxon>Pezizomycotina</taxon>
        <taxon>Sordariomycetes</taxon>
        <taxon>Sordariomycetidae</taxon>
        <taxon>Diaporthales</taxon>
        <taxon>Cytosporaceae</taxon>
        <taxon>Cytospora</taxon>
    </lineage>
</organism>
<dbReference type="EMBL" id="KN714829">
    <property type="protein sequence ID" value="KUI62719.1"/>
    <property type="molecule type" value="Genomic_DNA"/>
</dbReference>
<dbReference type="PROSITE" id="PS00973">
    <property type="entry name" value="USP_2"/>
    <property type="match status" value="1"/>
</dbReference>
<reference evidence="4" key="1">
    <citation type="submission" date="2014-12" db="EMBL/GenBank/DDBJ databases">
        <title>Genome Sequence of Valsa Canker Pathogens Uncovers a Specific Adaption of Colonization on Woody Bark.</title>
        <authorList>
            <person name="Yin Z."/>
            <person name="Liu H."/>
            <person name="Gao X."/>
            <person name="Li Z."/>
            <person name="Song N."/>
            <person name="Ke X."/>
            <person name="Dai Q."/>
            <person name="Wu Y."/>
            <person name="Sun Y."/>
            <person name="Xu J.-R."/>
            <person name="Kang Z.K."/>
            <person name="Wang L."/>
            <person name="Huang L."/>
        </authorList>
    </citation>
    <scope>NUCLEOTIDE SEQUENCE [LARGE SCALE GENOMIC DNA]</scope>
    <source>
        <strain evidence="4">SXYL134</strain>
    </source>
</reference>
<sequence length="851" mass="96977">MFGQLQSSHRRFIDPEPFVVSIKTYDDELINIHNQMDVEEFFNLLNDRWEGLLRSQEAVQSFRSFYGGQLVTQTKSKECEHLSEVMEPFSAIQCDIKGKKDLFESLEAYVDGEHMEGDRSCLKEIPDSLIFHLKRFDFNLRTQARNKINDYFAFPSRIDMRPYTIEHLGDSPGESSDDWFELVGVLVHAGTAESGHYYSYIRERPTSRENENWFEFNDDTVTPWSPSRMEASCYGGSEPSWDANGMSYEKNYCAYMLFYERSSALERKQQNLRQSNSSSPVQARMPEALAENIRRENLRILQRHCLFDPDHVRLVDVAIDQMLDMNSGDCSEDHNTETAAIEMALGHLDQVAARAKDAPGAQKLADRLQEMADNCAHCAFVVYEYFSNRHESFRYLVQRNAEPAIRQSVADLLILALGSIKEAYPENYNAQAVSPIALEKFENNVVHGVCVMFEALWENFHVTFKSWFEVFYLMAKFVDLGKEELLAFLGHNFLEKTILIIVADNLSPQEMDQQFTRLGNTLTRRQNRPPTFATIIELLSNIFASVTNHEATDAIFAHILEQQWSLEEDVLMTLMDNTKAQASFILHAPYLRVAAIYCHVSHNAGNIDRLIKHIAKHSRLLANSEPKAVLGFFKNKAVIDGDRVNSGELKESIELQCLDYLPIWVPGLLAHYDPNVSINVEQVLHEKIFIHGSSPTLDDKYGGQDLADAVVRSAQRVGLQCLQYIHENYIRRGTTVPAQTVTVLQRVLTQCGSYFNDEDDSPGGDIQKFFKFRQVVLDNLRRLSVDDLEDDGSGMSDSESLLSDPESISPVPAPQYQELTFLPGGEEWENSVASSDQMDSLGEDDMNTMDM</sequence>
<dbReference type="PROSITE" id="PS50235">
    <property type="entry name" value="USP_3"/>
    <property type="match status" value="1"/>
</dbReference>
<accession>A0A194VFT4</accession>
<dbReference type="GO" id="GO:0005829">
    <property type="term" value="C:cytosol"/>
    <property type="evidence" value="ECO:0007669"/>
    <property type="project" value="TreeGrafter"/>
</dbReference>
<dbReference type="PANTHER" id="PTHR24006">
    <property type="entry name" value="UBIQUITIN CARBOXYL-TERMINAL HYDROLASE"/>
    <property type="match status" value="1"/>
</dbReference>
<dbReference type="GO" id="GO:0004843">
    <property type="term" value="F:cysteine-type deubiquitinase activity"/>
    <property type="evidence" value="ECO:0007669"/>
    <property type="project" value="InterPro"/>
</dbReference>
<dbReference type="InterPro" id="IPR028889">
    <property type="entry name" value="USP"/>
</dbReference>